<dbReference type="Proteomes" id="UP000758155">
    <property type="component" value="Unassembled WGS sequence"/>
</dbReference>
<reference evidence="9" key="1">
    <citation type="submission" date="2019-04" db="EMBL/GenBank/DDBJ databases">
        <title>Sequencing of skin fungus with MAO and IRED activity.</title>
        <authorList>
            <person name="Marsaioli A.J."/>
            <person name="Bonatto J.M.C."/>
            <person name="Reis Junior O."/>
        </authorList>
    </citation>
    <scope>NUCLEOTIDE SEQUENCE</scope>
    <source>
        <strain evidence="9">28M1</strain>
    </source>
</reference>
<dbReference type="OrthoDB" id="1470350at2759"/>
<comment type="similarity">
    <text evidence="2">Belongs to the cytochrome P450 family.</text>
</comment>
<dbReference type="PANTHER" id="PTHR46300">
    <property type="entry name" value="P450, PUTATIVE (EUROFUNG)-RELATED-RELATED"/>
    <property type="match status" value="1"/>
</dbReference>
<dbReference type="Gene3D" id="1.10.630.10">
    <property type="entry name" value="Cytochrome P450"/>
    <property type="match status" value="1"/>
</dbReference>
<evidence type="ECO:0000256" key="4">
    <source>
        <dbReference type="ARBA" id="ARBA00022723"/>
    </source>
</evidence>
<accession>A0A9P5BXM7</accession>
<gene>
    <name evidence="9" type="ORF">E8E12_005364</name>
</gene>
<keyword evidence="5" id="KW-0560">Oxidoreductase</keyword>
<evidence type="ECO:0000256" key="5">
    <source>
        <dbReference type="ARBA" id="ARBA00023002"/>
    </source>
</evidence>
<evidence type="ECO:0000256" key="6">
    <source>
        <dbReference type="ARBA" id="ARBA00023004"/>
    </source>
</evidence>
<dbReference type="InterPro" id="IPR036396">
    <property type="entry name" value="Cyt_P450_sf"/>
</dbReference>
<evidence type="ECO:0000256" key="3">
    <source>
        <dbReference type="ARBA" id="ARBA00022617"/>
    </source>
</evidence>
<sequence length="359" mass="40998">MLTTNDFVGQYQRFTASFMYVLTFGMRIVTGKEWQFQRSLQCLQNFIKASEVGAWVVDALPTLNYLPEFLAPWKKTAKVWSEDWEDLHKRNMEDALERPGWNWTKDLCGATEAKQMSPLDISWDLGVVCDAGVETTHCTLEVFTLACLAYPEWIPTAQRELDEVVGSDRLPDFKDLDKLPYIQAIVEENFRWRHILPAGIPHKTLKEDSYKGFLIPKGAMIIPLFIAMRNDKALFDRPAEFMPERWLGKQQQVGNFGYGRRVCTGRHIARSALTIAVARLLWAFNIKSKDGQRIVVSETGSFTTGLVGAPKHFEAVFEIRSEKHREAIVQAFETAEKDPYVLMEGVRKKMVSVGLSPRA</sequence>
<dbReference type="EMBL" id="SWKV01000069">
    <property type="protein sequence ID" value="KAF3034328.1"/>
    <property type="molecule type" value="Genomic_DNA"/>
</dbReference>
<keyword evidence="3 8" id="KW-0349">Heme</keyword>
<dbReference type="AlphaFoldDB" id="A0A9P5BXM7"/>
<keyword evidence="7" id="KW-0503">Monooxygenase</keyword>
<name>A0A9P5BXM7_9PLEO</name>
<evidence type="ECO:0000256" key="7">
    <source>
        <dbReference type="ARBA" id="ARBA00023033"/>
    </source>
</evidence>
<dbReference type="InterPro" id="IPR050364">
    <property type="entry name" value="Cytochrome_P450_fung"/>
</dbReference>
<organism evidence="9 10">
    <name type="scientific">Didymella heteroderae</name>
    <dbReference type="NCBI Taxonomy" id="1769908"/>
    <lineage>
        <taxon>Eukaryota</taxon>
        <taxon>Fungi</taxon>
        <taxon>Dikarya</taxon>
        <taxon>Ascomycota</taxon>
        <taxon>Pezizomycotina</taxon>
        <taxon>Dothideomycetes</taxon>
        <taxon>Pleosporomycetidae</taxon>
        <taxon>Pleosporales</taxon>
        <taxon>Pleosporineae</taxon>
        <taxon>Didymellaceae</taxon>
        <taxon>Didymella</taxon>
    </lineage>
</organism>
<dbReference type="Pfam" id="PF00067">
    <property type="entry name" value="p450"/>
    <property type="match status" value="1"/>
</dbReference>
<proteinExistence type="inferred from homology"/>
<comment type="cofactor">
    <cofactor evidence="1 8">
        <name>heme</name>
        <dbReference type="ChEBI" id="CHEBI:30413"/>
    </cofactor>
</comment>
<evidence type="ECO:0008006" key="11">
    <source>
        <dbReference type="Google" id="ProtNLM"/>
    </source>
</evidence>
<evidence type="ECO:0000256" key="2">
    <source>
        <dbReference type="ARBA" id="ARBA00010617"/>
    </source>
</evidence>
<dbReference type="GO" id="GO:0020037">
    <property type="term" value="F:heme binding"/>
    <property type="evidence" value="ECO:0007669"/>
    <property type="project" value="InterPro"/>
</dbReference>
<dbReference type="InterPro" id="IPR001128">
    <property type="entry name" value="Cyt_P450"/>
</dbReference>
<dbReference type="GO" id="GO:0004497">
    <property type="term" value="F:monooxygenase activity"/>
    <property type="evidence" value="ECO:0007669"/>
    <property type="project" value="UniProtKB-KW"/>
</dbReference>
<evidence type="ECO:0000313" key="10">
    <source>
        <dbReference type="Proteomes" id="UP000758155"/>
    </source>
</evidence>
<feature type="binding site" description="axial binding residue" evidence="8">
    <location>
        <position position="263"/>
    </location>
    <ligand>
        <name>heme</name>
        <dbReference type="ChEBI" id="CHEBI:30413"/>
    </ligand>
    <ligandPart>
        <name>Fe</name>
        <dbReference type="ChEBI" id="CHEBI:18248"/>
    </ligandPart>
</feature>
<keyword evidence="4 8" id="KW-0479">Metal-binding</keyword>
<evidence type="ECO:0000256" key="8">
    <source>
        <dbReference type="PIRSR" id="PIRSR602401-1"/>
    </source>
</evidence>
<evidence type="ECO:0000256" key="1">
    <source>
        <dbReference type="ARBA" id="ARBA00001971"/>
    </source>
</evidence>
<dbReference type="GO" id="GO:0005506">
    <property type="term" value="F:iron ion binding"/>
    <property type="evidence" value="ECO:0007669"/>
    <property type="project" value="InterPro"/>
</dbReference>
<comment type="caution">
    <text evidence="9">The sequence shown here is derived from an EMBL/GenBank/DDBJ whole genome shotgun (WGS) entry which is preliminary data.</text>
</comment>
<dbReference type="SUPFAM" id="SSF48264">
    <property type="entry name" value="Cytochrome P450"/>
    <property type="match status" value="1"/>
</dbReference>
<dbReference type="GO" id="GO:0016705">
    <property type="term" value="F:oxidoreductase activity, acting on paired donors, with incorporation or reduction of molecular oxygen"/>
    <property type="evidence" value="ECO:0007669"/>
    <property type="project" value="InterPro"/>
</dbReference>
<protein>
    <recommendedName>
        <fullName evidence="11">Cytochrome P450</fullName>
    </recommendedName>
</protein>
<evidence type="ECO:0000313" key="9">
    <source>
        <dbReference type="EMBL" id="KAF3034328.1"/>
    </source>
</evidence>
<keyword evidence="10" id="KW-1185">Reference proteome</keyword>
<keyword evidence="6 8" id="KW-0408">Iron</keyword>
<dbReference type="PRINTS" id="PR00463">
    <property type="entry name" value="EP450I"/>
</dbReference>
<dbReference type="PANTHER" id="PTHR46300:SF1">
    <property type="entry name" value="P450, PUTATIVE (EUROFUNG)-RELATED"/>
    <property type="match status" value="1"/>
</dbReference>
<dbReference type="InterPro" id="IPR002401">
    <property type="entry name" value="Cyt_P450_E_grp-I"/>
</dbReference>